<protein>
    <submittedName>
        <fullName evidence="2">Uncharacterized protein</fullName>
    </submittedName>
</protein>
<evidence type="ECO:0000256" key="1">
    <source>
        <dbReference type="SAM" id="Phobius"/>
    </source>
</evidence>
<dbReference type="RefSeq" id="YP_009188602.1">
    <property type="nucleotide sequence ID" value="NC_028668.1"/>
</dbReference>
<organism evidence="2 3">
    <name type="scientific">Gordonia phage GMA3</name>
    <dbReference type="NCBI Taxonomy" id="1647284"/>
    <lineage>
        <taxon>Viruses</taxon>
        <taxon>Duplodnaviria</taxon>
        <taxon>Heunggongvirae</taxon>
        <taxon>Uroviricota</taxon>
        <taxon>Caudoviricetes</taxon>
        <taxon>Gamtrevirus</taxon>
        <taxon>Gamtrevirus GMA3</taxon>
    </lineage>
</organism>
<dbReference type="EMBL" id="KR063279">
    <property type="protein sequence ID" value="AKL88211.1"/>
    <property type="molecule type" value="Genomic_DNA"/>
</dbReference>
<sequence length="37" mass="4428">MTIDAIQNISIILAAFNFYLDRRRMDKLERMIENGRV</sequence>
<proteinExistence type="predicted"/>
<evidence type="ECO:0000313" key="3">
    <source>
        <dbReference type="Proteomes" id="UP000204451"/>
    </source>
</evidence>
<reference evidence="2 3" key="1">
    <citation type="journal article" date="2015" name="PLoS ONE">
        <title>Lysis to Kill: Evaluation of the Lytic Abilities, and Genomics of Nine Bacteriophages Infective for Gordonia spp. and Their Potential Use in Activated Sludge Foam Biocontrol.</title>
        <authorList>
            <person name="Dyson Z.A."/>
            <person name="Tucci J."/>
            <person name="Seviour R.J."/>
            <person name="Petrovski S."/>
        </authorList>
    </citation>
    <scope>NUCLEOTIDE SEQUENCE [LARGE SCALE GENOMIC DNA]</scope>
</reference>
<keyword evidence="1" id="KW-1133">Transmembrane helix</keyword>
<keyword evidence="3" id="KW-1185">Reference proteome</keyword>
<keyword evidence="1" id="KW-0472">Membrane</keyword>
<accession>A0A0K0NKI7</accession>
<dbReference type="GeneID" id="26516905"/>
<name>A0A0K0NKI7_9CAUD</name>
<dbReference type="Proteomes" id="UP000204451">
    <property type="component" value="Segment"/>
</dbReference>
<dbReference type="KEGG" id="vg:26516905"/>
<evidence type="ECO:0000313" key="2">
    <source>
        <dbReference type="EMBL" id="AKL88211.1"/>
    </source>
</evidence>
<keyword evidence="1" id="KW-0812">Transmembrane</keyword>
<gene>
    <name evidence="2" type="ORF">GMA3_34</name>
</gene>
<feature type="transmembrane region" description="Helical" evidence="1">
    <location>
        <begin position="6"/>
        <end position="21"/>
    </location>
</feature>